<dbReference type="EMBL" id="CM001402">
    <property type="protein sequence ID" value="EHO43229.1"/>
    <property type="molecule type" value="Genomic_DNA"/>
</dbReference>
<dbReference type="Proteomes" id="UP000004671">
    <property type="component" value="Chromosome"/>
</dbReference>
<reference evidence="2 5" key="2">
    <citation type="submission" date="2016-11" db="EMBL/GenBank/DDBJ databases">
        <title>Genomic analysis of Caldithrix abyssi and proposal of a novel bacterial phylum Caldithrichaeota.</title>
        <authorList>
            <person name="Kublanov I."/>
            <person name="Sigalova O."/>
            <person name="Gavrilov S."/>
            <person name="Lebedinsky A."/>
            <person name="Ivanova N."/>
            <person name="Daum C."/>
            <person name="Reddy T."/>
            <person name="Klenk H.P."/>
            <person name="Goker M."/>
            <person name="Reva O."/>
            <person name="Miroshnichenko M."/>
            <person name="Kyprides N."/>
            <person name="Woyke T."/>
            <person name="Gelfand M."/>
        </authorList>
    </citation>
    <scope>NUCLEOTIDE SEQUENCE [LARGE SCALE GENOMIC DNA]</scope>
    <source>
        <strain evidence="2 5">LF13</strain>
    </source>
</reference>
<dbReference type="STRING" id="880073.Cabys_2575"/>
<proteinExistence type="predicted"/>
<protein>
    <submittedName>
        <fullName evidence="3">Uncharacterized protein</fullName>
    </submittedName>
</protein>
<reference evidence="3 4" key="1">
    <citation type="submission" date="2011-09" db="EMBL/GenBank/DDBJ databases">
        <title>The permanent draft genome of Caldithrix abyssi DSM 13497.</title>
        <authorList>
            <consortium name="US DOE Joint Genome Institute (JGI-PGF)"/>
            <person name="Lucas S."/>
            <person name="Han J."/>
            <person name="Lapidus A."/>
            <person name="Bruce D."/>
            <person name="Goodwin L."/>
            <person name="Pitluck S."/>
            <person name="Peters L."/>
            <person name="Kyrpides N."/>
            <person name="Mavromatis K."/>
            <person name="Ivanova N."/>
            <person name="Mikhailova N."/>
            <person name="Chertkov O."/>
            <person name="Detter J.C."/>
            <person name="Tapia R."/>
            <person name="Han C."/>
            <person name="Land M."/>
            <person name="Hauser L."/>
            <person name="Markowitz V."/>
            <person name="Cheng J.-F."/>
            <person name="Hugenholtz P."/>
            <person name="Woyke T."/>
            <person name="Wu D."/>
            <person name="Spring S."/>
            <person name="Brambilla E."/>
            <person name="Klenk H.-P."/>
            <person name="Eisen J.A."/>
        </authorList>
    </citation>
    <scope>NUCLEOTIDE SEQUENCE [LARGE SCALE GENOMIC DNA]</scope>
    <source>
        <strain evidence="3 4">DSM 13497</strain>
    </source>
</reference>
<evidence type="ECO:0000313" key="2">
    <source>
        <dbReference type="EMBL" id="APF19324.1"/>
    </source>
</evidence>
<dbReference type="PaxDb" id="880073-Calab_3631"/>
<evidence type="ECO:0000313" key="3">
    <source>
        <dbReference type="EMBL" id="EHO43229.1"/>
    </source>
</evidence>
<accession>H1XYG2</accession>
<dbReference type="AlphaFoldDB" id="H1XYG2"/>
<feature type="transmembrane region" description="Helical" evidence="1">
    <location>
        <begin position="12"/>
        <end position="29"/>
    </location>
</feature>
<dbReference type="RefSeq" id="WP_006930784.1">
    <property type="nucleotide sequence ID" value="NZ_CM001402.1"/>
</dbReference>
<evidence type="ECO:0000256" key="1">
    <source>
        <dbReference type="SAM" id="Phobius"/>
    </source>
</evidence>
<evidence type="ECO:0000313" key="5">
    <source>
        <dbReference type="Proteomes" id="UP000183868"/>
    </source>
</evidence>
<organism evidence="3 4">
    <name type="scientific">Caldithrix abyssi DSM 13497</name>
    <dbReference type="NCBI Taxonomy" id="880073"/>
    <lineage>
        <taxon>Bacteria</taxon>
        <taxon>Pseudomonadati</taxon>
        <taxon>Calditrichota</taxon>
        <taxon>Calditrichia</taxon>
        <taxon>Calditrichales</taxon>
        <taxon>Calditrichaceae</taxon>
        <taxon>Caldithrix</taxon>
    </lineage>
</organism>
<name>H1XYG2_CALAY</name>
<evidence type="ECO:0000313" key="4">
    <source>
        <dbReference type="Proteomes" id="UP000004671"/>
    </source>
</evidence>
<keyword evidence="1" id="KW-0472">Membrane</keyword>
<dbReference type="Proteomes" id="UP000183868">
    <property type="component" value="Chromosome"/>
</dbReference>
<keyword evidence="4" id="KW-1185">Reference proteome</keyword>
<sequence>MEKIQLTKSQKILFIILGIVLVYAVFDFIKNKETYLSFYAGQSTEIPAEEQAAEQETDQLLNDPLKIDLTSSWGDDPFLIKKKAKKITKSSRKMVKEPTFVLKGISFKPRGSVALINDRIVKEGDVIEGYKVIKIEEKRVILWDGKKRKILRLTNI</sequence>
<dbReference type="HOGENOM" id="CLU_1683336_0_0_0"/>
<keyword evidence="1" id="KW-1133">Transmembrane helix</keyword>
<dbReference type="EMBL" id="CP018099">
    <property type="protein sequence ID" value="APF19324.1"/>
    <property type="molecule type" value="Genomic_DNA"/>
</dbReference>
<gene>
    <name evidence="2" type="ORF">Cabys_2575</name>
    <name evidence="3" type="ORF">Calab_3631</name>
</gene>
<keyword evidence="1" id="KW-0812">Transmembrane</keyword>
<dbReference type="KEGG" id="caby:Cabys_2575"/>